<evidence type="ECO:0000256" key="4">
    <source>
        <dbReference type="SAM" id="Phobius"/>
    </source>
</evidence>
<proteinExistence type="predicted"/>
<keyword evidence="1" id="KW-0805">Transcription regulation</keyword>
<accession>A0ABW2V301</accession>
<evidence type="ECO:0000256" key="2">
    <source>
        <dbReference type="ARBA" id="ARBA00023125"/>
    </source>
</evidence>
<dbReference type="InterPro" id="IPR009057">
    <property type="entry name" value="Homeodomain-like_sf"/>
</dbReference>
<gene>
    <name evidence="6" type="ORF">ACFQWB_05475</name>
</gene>
<keyword evidence="4" id="KW-0812">Transmembrane</keyword>
<name>A0ABW2V301_9BACL</name>
<dbReference type="RefSeq" id="WP_138790494.1">
    <property type="nucleotide sequence ID" value="NZ_JBHTGQ010000012.1"/>
</dbReference>
<feature type="transmembrane region" description="Helical" evidence="4">
    <location>
        <begin position="20"/>
        <end position="41"/>
    </location>
</feature>
<keyword evidence="2" id="KW-0238">DNA-binding</keyword>
<keyword evidence="3" id="KW-0804">Transcription</keyword>
<sequence length="780" mass="87204">MSKRVRIGRVVRIPRYLQLLLLFGIVIGAVPVLVLGVYSYASATGDIEQRMVEGKLQLLLQTQMRVEQAMKTLESSAVQYANSPQVTAAINDRLSAEDFERVRNLYQGLYNLQTLPGITDGYLIGIQNDWAMNFVSFLRPEQVPFYKRLGQYASHSSNLFWDISVDAEPADGADVDASEAPRAIRMVHKLPILPYTSQPKGYLVIEMEKTHFSTLLTSENGELNDIYVLERNGRSFLPNRLAEANSAVNARIAEAAAESGGKPGFITGRADGRETVFTYRQSAYNGWIYVSAFSIGEISGQSGKIAVATAVACGIVLVIVGLIAAVASRRMYSPIKRLIEMTGSVSAPEGGSRDEFVSIEQRFRALFSTGEQLQRQMQGQFGQLAEFLMLKLFAGQVSDSEFHSRGRMFGFPSGWRRLGVLVLQIDSLQDTRYRESDRDLLLFAINNIVGELLPADRRFSPVLQGDSQLTMIASEREDEAELREEFFRYAASIQSKVAELLQIPVSIGISRPFSRPCDARRASREGLEALKSRLHLGPGMLLHLDDVSAGHSEVAAAAYTHLRWNEDQLVQALKAGDAASALQIFDAYMTEMAERGIAVQEYPILLMQFVSRLCRIVQEQGGSAHRVLGGGVSYERLMKLGTPASIRAWFKDELLEPIVAFLGKQAETQYVNIANQVIKLVEERYDQDLTLEWCAQKLNFHPVYLSRVFKRETGKTFSEYLAEYRMNLAKTWLDTTSLKISEISEKLNYSNTTAFIRTFRKVVGTTPGQYRERNGAVQTD</sequence>
<dbReference type="EMBL" id="JBHTGQ010000012">
    <property type="protein sequence ID" value="MFC7749395.1"/>
    <property type="molecule type" value="Genomic_DNA"/>
</dbReference>
<dbReference type="Pfam" id="PF12833">
    <property type="entry name" value="HTH_18"/>
    <property type="match status" value="1"/>
</dbReference>
<keyword evidence="4" id="KW-0472">Membrane</keyword>
<reference evidence="7" key="1">
    <citation type="journal article" date="2019" name="Int. J. Syst. Evol. Microbiol.">
        <title>The Global Catalogue of Microorganisms (GCM) 10K type strain sequencing project: providing services to taxonomists for standard genome sequencing and annotation.</title>
        <authorList>
            <consortium name="The Broad Institute Genomics Platform"/>
            <consortium name="The Broad Institute Genome Sequencing Center for Infectious Disease"/>
            <person name="Wu L."/>
            <person name="Ma J."/>
        </authorList>
    </citation>
    <scope>NUCLEOTIDE SEQUENCE [LARGE SCALE GENOMIC DNA]</scope>
    <source>
        <strain evidence="7">JCM 18657</strain>
    </source>
</reference>
<keyword evidence="7" id="KW-1185">Reference proteome</keyword>
<evidence type="ECO:0000256" key="1">
    <source>
        <dbReference type="ARBA" id="ARBA00023015"/>
    </source>
</evidence>
<dbReference type="InterPro" id="IPR018060">
    <property type="entry name" value="HTH_AraC"/>
</dbReference>
<dbReference type="InterPro" id="IPR020449">
    <property type="entry name" value="Tscrpt_reg_AraC-type_HTH"/>
</dbReference>
<dbReference type="InterPro" id="IPR041522">
    <property type="entry name" value="CdaR_GGDEF"/>
</dbReference>
<dbReference type="PANTHER" id="PTHR43280">
    <property type="entry name" value="ARAC-FAMILY TRANSCRIPTIONAL REGULATOR"/>
    <property type="match status" value="1"/>
</dbReference>
<evidence type="ECO:0000259" key="5">
    <source>
        <dbReference type="PROSITE" id="PS01124"/>
    </source>
</evidence>
<dbReference type="Pfam" id="PF17853">
    <property type="entry name" value="GGDEF_2"/>
    <property type="match status" value="1"/>
</dbReference>
<dbReference type="PROSITE" id="PS00041">
    <property type="entry name" value="HTH_ARAC_FAMILY_1"/>
    <property type="match status" value="1"/>
</dbReference>
<dbReference type="Proteomes" id="UP001596528">
    <property type="component" value="Unassembled WGS sequence"/>
</dbReference>
<comment type="caution">
    <text evidence="6">The sequence shown here is derived from an EMBL/GenBank/DDBJ whole genome shotgun (WGS) entry which is preliminary data.</text>
</comment>
<organism evidence="6 7">
    <name type="scientific">Paenibacillus thermoaerophilus</name>
    <dbReference type="NCBI Taxonomy" id="1215385"/>
    <lineage>
        <taxon>Bacteria</taxon>
        <taxon>Bacillati</taxon>
        <taxon>Bacillota</taxon>
        <taxon>Bacilli</taxon>
        <taxon>Bacillales</taxon>
        <taxon>Paenibacillaceae</taxon>
        <taxon>Paenibacillus</taxon>
    </lineage>
</organism>
<dbReference type="Gene3D" id="1.10.10.60">
    <property type="entry name" value="Homeodomain-like"/>
    <property type="match status" value="2"/>
</dbReference>
<evidence type="ECO:0000256" key="3">
    <source>
        <dbReference type="ARBA" id="ARBA00023163"/>
    </source>
</evidence>
<protein>
    <submittedName>
        <fullName evidence="6">Helix-turn-helix domain-containing protein</fullName>
    </submittedName>
</protein>
<evidence type="ECO:0000313" key="6">
    <source>
        <dbReference type="EMBL" id="MFC7749395.1"/>
    </source>
</evidence>
<feature type="transmembrane region" description="Helical" evidence="4">
    <location>
        <begin position="305"/>
        <end position="327"/>
    </location>
</feature>
<dbReference type="SMART" id="SM00342">
    <property type="entry name" value="HTH_ARAC"/>
    <property type="match status" value="1"/>
</dbReference>
<dbReference type="InterPro" id="IPR018062">
    <property type="entry name" value="HTH_AraC-typ_CS"/>
</dbReference>
<dbReference type="PANTHER" id="PTHR43280:SF10">
    <property type="entry name" value="REGULATORY PROTEIN POCR"/>
    <property type="match status" value="1"/>
</dbReference>
<dbReference type="SUPFAM" id="SSF46689">
    <property type="entry name" value="Homeodomain-like"/>
    <property type="match status" value="2"/>
</dbReference>
<keyword evidence="4" id="KW-1133">Transmembrane helix</keyword>
<dbReference type="PROSITE" id="PS01124">
    <property type="entry name" value="HTH_ARAC_FAMILY_2"/>
    <property type="match status" value="1"/>
</dbReference>
<feature type="domain" description="HTH araC/xylS-type" evidence="5">
    <location>
        <begin position="675"/>
        <end position="773"/>
    </location>
</feature>
<dbReference type="PRINTS" id="PR00032">
    <property type="entry name" value="HTHARAC"/>
</dbReference>
<evidence type="ECO:0000313" key="7">
    <source>
        <dbReference type="Proteomes" id="UP001596528"/>
    </source>
</evidence>